<evidence type="ECO:0000256" key="2">
    <source>
        <dbReference type="SAM" id="MobiDB-lite"/>
    </source>
</evidence>
<name>A0AAE8SDM6_9HYPO</name>
<feature type="region of interest" description="Disordered" evidence="2">
    <location>
        <begin position="197"/>
        <end position="220"/>
    </location>
</feature>
<feature type="coiled-coil region" evidence="1">
    <location>
        <begin position="10"/>
        <end position="44"/>
    </location>
</feature>
<gene>
    <name evidence="3" type="ORF">FTOL_01369</name>
</gene>
<protein>
    <submittedName>
        <fullName evidence="3">Uncharacterized protein</fullName>
    </submittedName>
</protein>
<comment type="caution">
    <text evidence="3">The sequence shown here is derived from an EMBL/GenBank/DDBJ whole genome shotgun (WGS) entry which is preliminary data.</text>
</comment>
<dbReference type="EMBL" id="ONZP01000045">
    <property type="protein sequence ID" value="SPJ71641.1"/>
    <property type="molecule type" value="Genomic_DNA"/>
</dbReference>
<keyword evidence="1" id="KW-0175">Coiled coil</keyword>
<sequence>MDQLDLTAQVSAIVAQHAELQKQCAKQEEELEHLRAQCQYYLNELEVFNDSRMKYDASLEEKNCECLKLHVLADQFQTDSQLYKDDLVKVRAEYKLLSDKHAAIKQQFRDADAKIARRELQIKNLVTIMRRKIATNRVITIALKAAYKVLPTLQEKCHYARILELAKQAPCKDGLSRELTGVLLEAGFNLVWAEPDAATQTPEQKSEEPTTAAAVKDTDM</sequence>
<dbReference type="AlphaFoldDB" id="A0AAE8SDM6"/>
<evidence type="ECO:0000313" key="3">
    <source>
        <dbReference type="EMBL" id="SPJ71641.1"/>
    </source>
</evidence>
<evidence type="ECO:0000256" key="1">
    <source>
        <dbReference type="SAM" id="Coils"/>
    </source>
</evidence>
<dbReference type="Proteomes" id="UP001187734">
    <property type="component" value="Unassembled WGS sequence"/>
</dbReference>
<keyword evidence="4" id="KW-1185">Reference proteome</keyword>
<accession>A0AAE8SDM6</accession>
<organism evidence="3 4">
    <name type="scientific">Fusarium torulosum</name>
    <dbReference type="NCBI Taxonomy" id="33205"/>
    <lineage>
        <taxon>Eukaryota</taxon>
        <taxon>Fungi</taxon>
        <taxon>Dikarya</taxon>
        <taxon>Ascomycota</taxon>
        <taxon>Pezizomycotina</taxon>
        <taxon>Sordariomycetes</taxon>
        <taxon>Hypocreomycetidae</taxon>
        <taxon>Hypocreales</taxon>
        <taxon>Nectriaceae</taxon>
        <taxon>Fusarium</taxon>
    </lineage>
</organism>
<evidence type="ECO:0000313" key="4">
    <source>
        <dbReference type="Proteomes" id="UP001187734"/>
    </source>
</evidence>
<proteinExistence type="predicted"/>
<reference evidence="3" key="1">
    <citation type="submission" date="2018-03" db="EMBL/GenBank/DDBJ databases">
        <authorList>
            <person name="Guldener U."/>
        </authorList>
    </citation>
    <scope>NUCLEOTIDE SEQUENCE</scope>
</reference>